<reference evidence="1" key="1">
    <citation type="submission" date="2021-01" db="EMBL/GenBank/DDBJ databases">
        <title>Whole genome shotgun sequence of Virgisporangium ochraceum NBRC 16418.</title>
        <authorList>
            <person name="Komaki H."/>
            <person name="Tamura T."/>
        </authorList>
    </citation>
    <scope>NUCLEOTIDE SEQUENCE</scope>
    <source>
        <strain evidence="1">NBRC 16418</strain>
    </source>
</reference>
<evidence type="ECO:0000313" key="2">
    <source>
        <dbReference type="Proteomes" id="UP000635606"/>
    </source>
</evidence>
<dbReference type="Proteomes" id="UP000635606">
    <property type="component" value="Unassembled WGS sequence"/>
</dbReference>
<organism evidence="1 2">
    <name type="scientific">Virgisporangium ochraceum</name>
    <dbReference type="NCBI Taxonomy" id="65505"/>
    <lineage>
        <taxon>Bacteria</taxon>
        <taxon>Bacillati</taxon>
        <taxon>Actinomycetota</taxon>
        <taxon>Actinomycetes</taxon>
        <taxon>Micromonosporales</taxon>
        <taxon>Micromonosporaceae</taxon>
        <taxon>Virgisporangium</taxon>
    </lineage>
</organism>
<dbReference type="AlphaFoldDB" id="A0A8J4A5B1"/>
<keyword evidence="2" id="KW-1185">Reference proteome</keyword>
<protein>
    <submittedName>
        <fullName evidence="1">Uncharacterized protein</fullName>
    </submittedName>
</protein>
<proteinExistence type="predicted"/>
<comment type="caution">
    <text evidence="1">The sequence shown here is derived from an EMBL/GenBank/DDBJ whole genome shotgun (WGS) entry which is preliminary data.</text>
</comment>
<dbReference type="EMBL" id="BOPH01000145">
    <property type="protein sequence ID" value="GIJ74827.1"/>
    <property type="molecule type" value="Genomic_DNA"/>
</dbReference>
<evidence type="ECO:0000313" key="1">
    <source>
        <dbReference type="EMBL" id="GIJ74827.1"/>
    </source>
</evidence>
<accession>A0A8J4A5B1</accession>
<gene>
    <name evidence="1" type="ORF">Voc01_097440</name>
</gene>
<sequence>MLPAVITPSVTVPSTIAPSVTAPSVVSLLMIVTPGEPPRHELGFSPGAASQSPHCVLLTGTNV</sequence>
<name>A0A8J4A5B1_9ACTN</name>